<reference evidence="1" key="1">
    <citation type="submission" date="2020-08" db="EMBL/GenBank/DDBJ databases">
        <title>Bridging the membrane lipid divide: bacteria of the FCB group superphylum have the potential to synthesize archaeal ether lipids.</title>
        <authorList>
            <person name="Villanueva L."/>
            <person name="von Meijenfeldt F.A.B."/>
            <person name="Westbye A.B."/>
            <person name="Yadav S."/>
            <person name="Hopmans E.C."/>
            <person name="Dutilh B.E."/>
            <person name="Sinninghe Damste J.S."/>
        </authorList>
    </citation>
    <scope>NUCLEOTIDE SEQUENCE</scope>
    <source>
        <strain evidence="1">NIOZ-UU159</strain>
    </source>
</reference>
<sequence length="169" mass="20139">MSLKKACINYPKMFYTGKEKSPLHFGLSAEGYELNAAMEGFDKQLWIVDVKNGKKVWIRKDSIEKITKEEPLIKDKEEPNKNVEIKNKNQNSPTDYNIYIKYRLFVLKNEPNENTNKSNFDLVRQEWQELKKDNKKLKEIMNDAKKWFEETKDTFPKKSRQKQVKIDSK</sequence>
<proteinExistence type="predicted"/>
<accession>A0A7S9XHA0</accession>
<evidence type="ECO:0000313" key="1">
    <source>
        <dbReference type="EMBL" id="QPI16917.1"/>
    </source>
</evidence>
<protein>
    <submittedName>
        <fullName evidence="1">Uncharacterized protein</fullName>
    </submittedName>
</protein>
<name>A0A7S9XHA0_9VIRU</name>
<organism evidence="1">
    <name type="scientific">Virus NIOZ-UU159</name>
    <dbReference type="NCBI Taxonomy" id="2763270"/>
    <lineage>
        <taxon>Viruses</taxon>
    </lineage>
</organism>
<gene>
    <name evidence="1" type="ORF">NIOZUU159_00414</name>
</gene>
<dbReference type="EMBL" id="MW030615">
    <property type="protein sequence ID" value="QPI16917.1"/>
    <property type="molecule type" value="Genomic_DNA"/>
</dbReference>